<dbReference type="InterPro" id="IPR050177">
    <property type="entry name" value="Lipid_A_modif_metabolic_enz"/>
</dbReference>
<evidence type="ECO:0000313" key="3">
    <source>
        <dbReference type="EMBL" id="SFC80845.1"/>
    </source>
</evidence>
<evidence type="ECO:0000313" key="4">
    <source>
        <dbReference type="Proteomes" id="UP000199207"/>
    </source>
</evidence>
<dbReference type="Pfam" id="PF01370">
    <property type="entry name" value="Epimerase"/>
    <property type="match status" value="1"/>
</dbReference>
<dbReference type="InterPro" id="IPR001509">
    <property type="entry name" value="Epimerase_deHydtase"/>
</dbReference>
<dbReference type="AlphaFoldDB" id="A0A1I1M6J6"/>
<dbReference type="PANTHER" id="PTHR43245:SF55">
    <property type="entry name" value="NAD(P)-BINDING DOMAIN-CONTAINING PROTEIN"/>
    <property type="match status" value="1"/>
</dbReference>
<dbReference type="InterPro" id="IPR036291">
    <property type="entry name" value="NAD(P)-bd_dom_sf"/>
</dbReference>
<name>A0A1I1M6J6_9ACTN</name>
<organism evidence="3 4">
    <name type="scientific">Streptomyces aidingensis</name>
    <dbReference type="NCBI Taxonomy" id="910347"/>
    <lineage>
        <taxon>Bacteria</taxon>
        <taxon>Bacillati</taxon>
        <taxon>Actinomycetota</taxon>
        <taxon>Actinomycetes</taxon>
        <taxon>Kitasatosporales</taxon>
        <taxon>Streptomycetaceae</taxon>
        <taxon>Streptomyces</taxon>
    </lineage>
</organism>
<dbReference type="STRING" id="910347.SAMN05421773_106118"/>
<feature type="compositionally biased region" description="Low complexity" evidence="1">
    <location>
        <begin position="297"/>
        <end position="311"/>
    </location>
</feature>
<dbReference type="Gene3D" id="3.40.50.720">
    <property type="entry name" value="NAD(P)-binding Rossmann-like Domain"/>
    <property type="match status" value="1"/>
</dbReference>
<gene>
    <name evidence="3" type="ORF">SAMN05421773_106118</name>
</gene>
<protein>
    <submittedName>
        <fullName evidence="3">Nucleoside-diphosphate-sugar epimerase</fullName>
    </submittedName>
</protein>
<feature type="domain" description="NAD-dependent epimerase/dehydratase" evidence="2">
    <location>
        <begin position="3"/>
        <end position="237"/>
    </location>
</feature>
<dbReference type="RefSeq" id="WP_093839119.1">
    <property type="nucleotide sequence ID" value="NZ_FOLM01000006.1"/>
</dbReference>
<keyword evidence="4" id="KW-1185">Reference proteome</keyword>
<dbReference type="OrthoDB" id="9795501at2"/>
<dbReference type="SUPFAM" id="SSF51735">
    <property type="entry name" value="NAD(P)-binding Rossmann-fold domains"/>
    <property type="match status" value="1"/>
</dbReference>
<sequence>MRVLVTGSAGRMGRSVVTALASSGHEVIGIDISPGDPADGACASVLAADVTDLGESFEVMSRYRPEAVVHLAAVATPFGRTDGLTYRVNTQAAFNVCEAAVHTGVRRVIVASSPTVIGYGAPDGSWTPSYLPLDEDHPVRPWNAYSLSKLAAEQTMRTFTAAAGDTVRFAAVRPCFVIPPEEWQGAPTQTGHSLTERLDDPSIAGASLFNYLDARDGGEMVDTLLAALPEIPNGEVFFAGAADALARAPLAGLLPRFHPTTEQAAAVLTGTAPAFSSAKAERLLGWRAKRSWRTELPDAAAAPAADSTASTGGRLAEMSRRTRS</sequence>
<dbReference type="PANTHER" id="PTHR43245">
    <property type="entry name" value="BIFUNCTIONAL POLYMYXIN RESISTANCE PROTEIN ARNA"/>
    <property type="match status" value="1"/>
</dbReference>
<reference evidence="3 4" key="1">
    <citation type="submission" date="2016-10" db="EMBL/GenBank/DDBJ databases">
        <authorList>
            <person name="de Groot N.N."/>
        </authorList>
    </citation>
    <scope>NUCLEOTIDE SEQUENCE [LARGE SCALE GENOMIC DNA]</scope>
    <source>
        <strain evidence="3 4">CGMCC 4.5739</strain>
    </source>
</reference>
<dbReference type="EMBL" id="FOLM01000006">
    <property type="protein sequence ID" value="SFC80845.1"/>
    <property type="molecule type" value="Genomic_DNA"/>
</dbReference>
<feature type="region of interest" description="Disordered" evidence="1">
    <location>
        <begin position="297"/>
        <end position="324"/>
    </location>
</feature>
<dbReference type="Proteomes" id="UP000199207">
    <property type="component" value="Unassembled WGS sequence"/>
</dbReference>
<accession>A0A1I1M6J6</accession>
<evidence type="ECO:0000259" key="2">
    <source>
        <dbReference type="Pfam" id="PF01370"/>
    </source>
</evidence>
<proteinExistence type="predicted"/>
<evidence type="ECO:0000256" key="1">
    <source>
        <dbReference type="SAM" id="MobiDB-lite"/>
    </source>
</evidence>